<comment type="caution">
    <text evidence="4">The sequence shown here is derived from an EMBL/GenBank/DDBJ whole genome shotgun (WGS) entry which is preliminary data.</text>
</comment>
<feature type="compositionally biased region" description="Polar residues" evidence="1">
    <location>
        <begin position="287"/>
        <end position="301"/>
    </location>
</feature>
<dbReference type="AlphaFoldDB" id="A0ABD3PJH5"/>
<keyword evidence="3" id="KW-0732">Signal</keyword>
<evidence type="ECO:0000256" key="2">
    <source>
        <dbReference type="SAM" id="Phobius"/>
    </source>
</evidence>
<protein>
    <submittedName>
        <fullName evidence="4">Uncharacterized protein</fullName>
    </submittedName>
</protein>
<name>A0ABD3PJH5_9STRA</name>
<organism evidence="4 5">
    <name type="scientific">Stephanodiscus triporus</name>
    <dbReference type="NCBI Taxonomy" id="2934178"/>
    <lineage>
        <taxon>Eukaryota</taxon>
        <taxon>Sar</taxon>
        <taxon>Stramenopiles</taxon>
        <taxon>Ochrophyta</taxon>
        <taxon>Bacillariophyta</taxon>
        <taxon>Coscinodiscophyceae</taxon>
        <taxon>Thalassiosirophycidae</taxon>
        <taxon>Stephanodiscales</taxon>
        <taxon>Stephanodiscaceae</taxon>
        <taxon>Stephanodiscus</taxon>
    </lineage>
</organism>
<feature type="transmembrane region" description="Helical" evidence="2">
    <location>
        <begin position="214"/>
        <end position="236"/>
    </location>
</feature>
<feature type="region of interest" description="Disordered" evidence="1">
    <location>
        <begin position="274"/>
        <end position="301"/>
    </location>
</feature>
<gene>
    <name evidence="4" type="ORF">ACHAW5_000962</name>
</gene>
<evidence type="ECO:0000256" key="1">
    <source>
        <dbReference type="SAM" id="MobiDB-lite"/>
    </source>
</evidence>
<feature type="region of interest" description="Disordered" evidence="1">
    <location>
        <begin position="246"/>
        <end position="265"/>
    </location>
</feature>
<reference evidence="4 5" key="1">
    <citation type="submission" date="2024-10" db="EMBL/GenBank/DDBJ databases">
        <title>Updated reference genomes for cyclostephanoid diatoms.</title>
        <authorList>
            <person name="Roberts W.R."/>
            <person name="Alverson A.J."/>
        </authorList>
    </citation>
    <scope>NUCLEOTIDE SEQUENCE [LARGE SCALE GENOMIC DNA]</scope>
    <source>
        <strain evidence="4 5">AJA276-08</strain>
    </source>
</reference>
<evidence type="ECO:0000313" key="5">
    <source>
        <dbReference type="Proteomes" id="UP001530315"/>
    </source>
</evidence>
<keyword evidence="2" id="KW-0472">Membrane</keyword>
<keyword evidence="5" id="KW-1185">Reference proteome</keyword>
<feature type="signal peptide" evidence="3">
    <location>
        <begin position="1"/>
        <end position="21"/>
    </location>
</feature>
<feature type="region of interest" description="Disordered" evidence="1">
    <location>
        <begin position="313"/>
        <end position="336"/>
    </location>
</feature>
<feature type="compositionally biased region" description="Low complexity" evidence="1">
    <location>
        <begin position="274"/>
        <end position="286"/>
    </location>
</feature>
<evidence type="ECO:0000313" key="4">
    <source>
        <dbReference type="EMBL" id="KAL3787834.1"/>
    </source>
</evidence>
<dbReference type="Proteomes" id="UP001530315">
    <property type="component" value="Unassembled WGS sequence"/>
</dbReference>
<feature type="compositionally biased region" description="Acidic residues" evidence="1">
    <location>
        <begin position="246"/>
        <end position="255"/>
    </location>
</feature>
<sequence>MASRKIILLLLSAVVADAAGATSLSPPPRNLRDIDGVQIPVADEGKDISVDIPDLAESRRRLQEIVISSQCMNTLAASASKNGNIGQENYFVFTDGMSNGYFTQNNMRDYSSLPMQNKFAFVTLACQCHAFGGRENCCQGKRARIRVAGIDTENFENMNVQLQQYISDICSTTLSAIGEENILPTLPEAPAVELPEAEEPDGVGDIDAPVAGGLTGGAIAGIVLASAAVMSLLLYAMAPRRGSVDEVNEDNDLEQMDQTNTEKENELRELYPDAAANQDSSDSSTAEMSHSDTGSMSTKSSLKTVEASNYYAKNNLLPGNPDEESLQGESSDASAIENGNWEEVAASAAACINKNEVAASVRSLPDFKTVRAGWEV</sequence>
<evidence type="ECO:0000256" key="3">
    <source>
        <dbReference type="SAM" id="SignalP"/>
    </source>
</evidence>
<keyword evidence="2" id="KW-0812">Transmembrane</keyword>
<feature type="chain" id="PRO_5044818599" evidence="3">
    <location>
        <begin position="22"/>
        <end position="376"/>
    </location>
</feature>
<dbReference type="EMBL" id="JALLAZ020000757">
    <property type="protein sequence ID" value="KAL3787834.1"/>
    <property type="molecule type" value="Genomic_DNA"/>
</dbReference>
<keyword evidence="2" id="KW-1133">Transmembrane helix</keyword>
<proteinExistence type="predicted"/>
<accession>A0ABD3PJH5</accession>